<dbReference type="GO" id="GO:0043130">
    <property type="term" value="F:ubiquitin binding"/>
    <property type="evidence" value="ECO:0000318"/>
    <property type="project" value="GO_Central"/>
</dbReference>
<dbReference type="Gene3D" id="1.10.8.10">
    <property type="entry name" value="DNA helicase RuvA subunit, C-terminal domain"/>
    <property type="match status" value="1"/>
</dbReference>
<dbReference type="GeneID" id="6749653"/>
<dbReference type="HOGENOM" id="CLU_012749_0_0_1"/>
<dbReference type="PhylomeDB" id="B3RIH7"/>
<dbReference type="InParanoid" id="B3RIH7"/>
<dbReference type="RefSeq" id="XP_002107622.1">
    <property type="nucleotide sequence ID" value="XM_002107586.1"/>
</dbReference>
<dbReference type="EMBL" id="DS985241">
    <property type="protein sequence ID" value="EDV28420.1"/>
    <property type="molecule type" value="Genomic_DNA"/>
</dbReference>
<keyword evidence="4" id="KW-1185">Reference proteome</keyword>
<dbReference type="InterPro" id="IPR041800">
    <property type="entry name" value="ASCC2_CUE"/>
</dbReference>
<feature type="region of interest" description="Disordered" evidence="1">
    <location>
        <begin position="516"/>
        <end position="633"/>
    </location>
</feature>
<proteinExistence type="predicted"/>
<dbReference type="GO" id="GO:0006355">
    <property type="term" value="P:regulation of DNA-templated transcription"/>
    <property type="evidence" value="ECO:0000318"/>
    <property type="project" value="GO_Central"/>
</dbReference>
<feature type="compositionally biased region" description="Basic residues" evidence="1">
    <location>
        <begin position="604"/>
        <end position="617"/>
    </location>
</feature>
<dbReference type="CTD" id="6749653"/>
<dbReference type="SMART" id="SM00546">
    <property type="entry name" value="CUE"/>
    <property type="match status" value="1"/>
</dbReference>
<feature type="compositionally biased region" description="Acidic residues" evidence="1">
    <location>
        <begin position="528"/>
        <end position="537"/>
    </location>
</feature>
<evidence type="ECO:0000259" key="2">
    <source>
        <dbReference type="PROSITE" id="PS51140"/>
    </source>
</evidence>
<dbReference type="OrthoDB" id="5577209at2759"/>
<dbReference type="CDD" id="cd14364">
    <property type="entry name" value="CUE_ASCC2"/>
    <property type="match status" value="1"/>
</dbReference>
<evidence type="ECO:0000313" key="4">
    <source>
        <dbReference type="Proteomes" id="UP000009022"/>
    </source>
</evidence>
<dbReference type="Pfam" id="PF02845">
    <property type="entry name" value="CUE"/>
    <property type="match status" value="1"/>
</dbReference>
<accession>B3RIH7</accession>
<name>B3RIH7_TRIAD</name>
<dbReference type="InterPro" id="IPR052586">
    <property type="entry name" value="ASCC2"/>
</dbReference>
<dbReference type="InterPro" id="IPR009060">
    <property type="entry name" value="UBA-like_sf"/>
</dbReference>
<feature type="compositionally biased region" description="Polar residues" evidence="1">
    <location>
        <begin position="541"/>
        <end position="554"/>
    </location>
</feature>
<dbReference type="Proteomes" id="UP000009022">
    <property type="component" value="Unassembled WGS sequence"/>
</dbReference>
<gene>
    <name evidence="3" type="ORF">TRIADDRAFT_51322</name>
</gene>
<feature type="compositionally biased region" description="Low complexity" evidence="1">
    <location>
        <begin position="586"/>
        <end position="596"/>
    </location>
</feature>
<feature type="domain" description="CUE" evidence="2">
    <location>
        <begin position="365"/>
        <end position="408"/>
    </location>
</feature>
<dbReference type="eggNOG" id="KOG4501">
    <property type="taxonomic scope" value="Eukaryota"/>
</dbReference>
<dbReference type="STRING" id="10228.B3RIH7"/>
<reference evidence="3 4" key="1">
    <citation type="journal article" date="2008" name="Nature">
        <title>The Trichoplax genome and the nature of placozoans.</title>
        <authorList>
            <person name="Srivastava M."/>
            <person name="Begovic E."/>
            <person name="Chapman J."/>
            <person name="Putnam N.H."/>
            <person name="Hellsten U."/>
            <person name="Kawashima T."/>
            <person name="Kuo A."/>
            <person name="Mitros T."/>
            <person name="Salamov A."/>
            <person name="Carpenter M.L."/>
            <person name="Signorovitch A.Y."/>
            <person name="Moreno M.A."/>
            <person name="Kamm K."/>
            <person name="Grimwood J."/>
            <person name="Schmutz J."/>
            <person name="Shapiro H."/>
            <person name="Grigoriev I.V."/>
            <person name="Buss L.W."/>
            <person name="Schierwater B."/>
            <person name="Dellaporta S.L."/>
            <person name="Rokhsar D.S."/>
        </authorList>
    </citation>
    <scope>NUCLEOTIDE SEQUENCE [LARGE SCALE GENOMIC DNA]</scope>
    <source>
        <strain evidence="3 4">Grell-BS-1999</strain>
    </source>
</reference>
<dbReference type="OMA" id="LSQHEFW"/>
<evidence type="ECO:0000256" key="1">
    <source>
        <dbReference type="SAM" id="MobiDB-lite"/>
    </source>
</evidence>
<dbReference type="PROSITE" id="PS51140">
    <property type="entry name" value="CUE"/>
    <property type="match status" value="1"/>
</dbReference>
<dbReference type="PANTHER" id="PTHR21494:SF0">
    <property type="entry name" value="ACTIVATING SIGNAL COINTEGRATOR 1 COMPLEX SUBUNIT 2"/>
    <property type="match status" value="1"/>
</dbReference>
<dbReference type="SUPFAM" id="SSF46934">
    <property type="entry name" value="UBA-like"/>
    <property type="match status" value="1"/>
</dbReference>
<dbReference type="InterPro" id="IPR003892">
    <property type="entry name" value="CUE"/>
</dbReference>
<protein>
    <recommendedName>
        <fullName evidence="2">CUE domain-containing protein</fullName>
    </recommendedName>
</protein>
<dbReference type="PANTHER" id="PTHR21494">
    <property type="entry name" value="ACTIVATING SIGNAL COINTEGRATOR 1 COMPLEX SUBUNIT 2 ASC-1 COMPLEX SUBUNIT P100"/>
    <property type="match status" value="1"/>
</dbReference>
<sequence>MAEAVSQSDWKKTLLSKKVEASVQPLNLLEYSLPGPLRSVTNYLCQRTDLHSHIDIDGIESEWIETMELLEQDLQQLLHLSHPQFWTQVLHDSSIRRFLDSYLSRAPRCLEEWKRLPSQILDIHRRNHYFSPHEFGQIIYDCYVFDIPKIMDICLLYQSANEALIKKMVDNIFTSQPKYINDLKICIPTFTKVLDGIVAAIADINSRNNRIQSRSIEMIRTEVADLVLLLSDTMATLCSFLEVYPKAASILSENDFIRRLADMYESIFPTLYHRFAETNLNQISVNEDERQKTVNKFLQIIADVLANKRDQSNVDYFSEAIAQVCQEVSFLCDSNKPAETEEVATGYVDNQIEDSVASVTDSQINVETAILRVRDILPHLGEGFVMASLDEYNGDVDKVIDAILEDQLSASEDYVNSNSKPQLSERASVYDYDEFDVFHRDDVDISRIHRGKKNSYKSVDDFLNDTSVVEIMRRTGVFERFDEYDDEYDDTYDDAEVAVTADAVRHDDDLIQRRPFVTPRVLQNTRDAEDDESDNQESDTIHTTATSNAKTQAKPNKATDGNIANGSAHNNKRSGARQQSNRSGNDQRNNTNGNNNEVRDRRNKERHKSSRANHNRKFLSDRKHAKGFGGFPT</sequence>
<dbReference type="AlphaFoldDB" id="B3RIH7"/>
<evidence type="ECO:0000313" key="3">
    <source>
        <dbReference type="EMBL" id="EDV28420.1"/>
    </source>
</evidence>
<dbReference type="KEGG" id="tad:TRIADDRAFT_51322"/>
<organism evidence="3 4">
    <name type="scientific">Trichoplax adhaerens</name>
    <name type="common">Trichoplax reptans</name>
    <dbReference type="NCBI Taxonomy" id="10228"/>
    <lineage>
        <taxon>Eukaryota</taxon>
        <taxon>Metazoa</taxon>
        <taxon>Placozoa</taxon>
        <taxon>Uniplacotomia</taxon>
        <taxon>Trichoplacea</taxon>
        <taxon>Trichoplacidae</taxon>
        <taxon>Trichoplax</taxon>
    </lineage>
</organism>